<evidence type="ECO:0000313" key="2">
    <source>
        <dbReference type="Proteomes" id="UP001055072"/>
    </source>
</evidence>
<sequence length="67" mass="7817">MSDSELGYDTTAILPTSGEKYSHHKHGYYIRFKLTCKNIDDDKEGVLYHVHSGYFPPGFLKVYWYPV</sequence>
<proteinExistence type="predicted"/>
<keyword evidence="2" id="KW-1185">Reference proteome</keyword>
<organism evidence="1 2">
    <name type="scientific">Irpex rosettiformis</name>
    <dbReference type="NCBI Taxonomy" id="378272"/>
    <lineage>
        <taxon>Eukaryota</taxon>
        <taxon>Fungi</taxon>
        <taxon>Dikarya</taxon>
        <taxon>Basidiomycota</taxon>
        <taxon>Agaricomycotina</taxon>
        <taxon>Agaricomycetes</taxon>
        <taxon>Polyporales</taxon>
        <taxon>Irpicaceae</taxon>
        <taxon>Irpex</taxon>
    </lineage>
</organism>
<evidence type="ECO:0000313" key="1">
    <source>
        <dbReference type="EMBL" id="KAI0092031.1"/>
    </source>
</evidence>
<comment type="caution">
    <text evidence="1">The sequence shown here is derived from an EMBL/GenBank/DDBJ whole genome shotgun (WGS) entry which is preliminary data.</text>
</comment>
<dbReference type="Proteomes" id="UP001055072">
    <property type="component" value="Unassembled WGS sequence"/>
</dbReference>
<gene>
    <name evidence="1" type="ORF">BDY19DRAFT_928044</name>
</gene>
<reference evidence="1" key="1">
    <citation type="journal article" date="2021" name="Environ. Microbiol.">
        <title>Gene family expansions and transcriptome signatures uncover fungal adaptations to wood decay.</title>
        <authorList>
            <person name="Hage H."/>
            <person name="Miyauchi S."/>
            <person name="Viragh M."/>
            <person name="Drula E."/>
            <person name="Min B."/>
            <person name="Chaduli D."/>
            <person name="Navarro D."/>
            <person name="Favel A."/>
            <person name="Norest M."/>
            <person name="Lesage-Meessen L."/>
            <person name="Balint B."/>
            <person name="Merenyi Z."/>
            <person name="de Eugenio L."/>
            <person name="Morin E."/>
            <person name="Martinez A.T."/>
            <person name="Baldrian P."/>
            <person name="Stursova M."/>
            <person name="Martinez M.J."/>
            <person name="Novotny C."/>
            <person name="Magnuson J.K."/>
            <person name="Spatafora J.W."/>
            <person name="Maurice S."/>
            <person name="Pangilinan J."/>
            <person name="Andreopoulos W."/>
            <person name="LaButti K."/>
            <person name="Hundley H."/>
            <person name="Na H."/>
            <person name="Kuo A."/>
            <person name="Barry K."/>
            <person name="Lipzen A."/>
            <person name="Henrissat B."/>
            <person name="Riley R."/>
            <person name="Ahrendt S."/>
            <person name="Nagy L.G."/>
            <person name="Grigoriev I.V."/>
            <person name="Martin F."/>
            <person name="Rosso M.N."/>
        </authorList>
    </citation>
    <scope>NUCLEOTIDE SEQUENCE</scope>
    <source>
        <strain evidence="1">CBS 384.51</strain>
    </source>
</reference>
<protein>
    <submittedName>
        <fullName evidence="1">Uncharacterized protein</fullName>
    </submittedName>
</protein>
<accession>A0ACB8UCQ6</accession>
<name>A0ACB8UCQ6_9APHY</name>
<dbReference type="EMBL" id="MU274904">
    <property type="protein sequence ID" value="KAI0092031.1"/>
    <property type="molecule type" value="Genomic_DNA"/>
</dbReference>